<evidence type="ECO:0000256" key="6">
    <source>
        <dbReference type="SAM" id="Phobius"/>
    </source>
</evidence>
<comment type="similarity">
    <text evidence="4 5">Belongs to the small heat shock protein (HSP20) family.</text>
</comment>
<evidence type="ECO:0000256" key="5">
    <source>
        <dbReference type="RuleBase" id="RU003616"/>
    </source>
</evidence>
<comment type="subcellular location">
    <subcellularLocation>
        <location evidence="1">Cell membrane</location>
        <topology evidence="1">Single-pass membrane protein</topology>
    </subcellularLocation>
</comment>
<organism evidence="8 9">
    <name type="scientific">Salix udensis</name>
    <dbReference type="NCBI Taxonomy" id="889485"/>
    <lineage>
        <taxon>Eukaryota</taxon>
        <taxon>Viridiplantae</taxon>
        <taxon>Streptophyta</taxon>
        <taxon>Embryophyta</taxon>
        <taxon>Tracheophyta</taxon>
        <taxon>Spermatophyta</taxon>
        <taxon>Magnoliopsida</taxon>
        <taxon>eudicotyledons</taxon>
        <taxon>Gunneridae</taxon>
        <taxon>Pentapetalae</taxon>
        <taxon>rosids</taxon>
        <taxon>fabids</taxon>
        <taxon>Malpighiales</taxon>
        <taxon>Salicaceae</taxon>
        <taxon>Saliceae</taxon>
        <taxon>Salix</taxon>
    </lineage>
</organism>
<proteinExistence type="inferred from homology"/>
<keyword evidence="9" id="KW-1185">Reference proteome</keyword>
<dbReference type="AlphaFoldDB" id="A0AAD6L3S7"/>
<keyword evidence="6" id="KW-1133">Transmembrane helix</keyword>
<reference evidence="8 9" key="1">
    <citation type="journal article" date="2023" name="Int. J. Mol. Sci.">
        <title>De Novo Assembly and Annotation of 11 Diverse Shrub Willow (Salix) Genomes Reveals Novel Gene Organization in Sex-Linked Regions.</title>
        <authorList>
            <person name="Hyden B."/>
            <person name="Feng K."/>
            <person name="Yates T.B."/>
            <person name="Jawdy S."/>
            <person name="Cereghino C."/>
            <person name="Smart L.B."/>
            <person name="Muchero W."/>
        </authorList>
    </citation>
    <scope>NUCLEOTIDE SEQUENCE [LARGE SCALE GENOMIC DNA]</scope>
    <source>
        <tissue evidence="8">Shoot tip</tissue>
    </source>
</reference>
<evidence type="ECO:0000313" key="8">
    <source>
        <dbReference type="EMBL" id="KAJ6434115.1"/>
    </source>
</evidence>
<evidence type="ECO:0000256" key="1">
    <source>
        <dbReference type="ARBA" id="ARBA00004162"/>
    </source>
</evidence>
<evidence type="ECO:0000256" key="3">
    <source>
        <dbReference type="ARBA" id="ARBA00022821"/>
    </source>
</evidence>
<evidence type="ECO:0000256" key="2">
    <source>
        <dbReference type="ARBA" id="ARBA00022475"/>
    </source>
</evidence>
<comment type="caution">
    <text evidence="8">The sequence shown here is derived from an EMBL/GenBank/DDBJ whole genome shotgun (WGS) entry which is preliminary data.</text>
</comment>
<protein>
    <recommendedName>
        <fullName evidence="7">SHSP domain-containing protein</fullName>
    </recommendedName>
</protein>
<keyword evidence="6" id="KW-0812">Transmembrane</keyword>
<evidence type="ECO:0000256" key="4">
    <source>
        <dbReference type="PROSITE-ProRule" id="PRU00285"/>
    </source>
</evidence>
<feature type="domain" description="SHSP" evidence="7">
    <location>
        <begin position="10"/>
        <end position="114"/>
    </location>
</feature>
<evidence type="ECO:0000313" key="9">
    <source>
        <dbReference type="Proteomes" id="UP001162972"/>
    </source>
</evidence>
<dbReference type="Proteomes" id="UP001162972">
    <property type="component" value="Chromosome 13"/>
</dbReference>
<dbReference type="GO" id="GO:0034605">
    <property type="term" value="P:cellular response to heat"/>
    <property type="evidence" value="ECO:0007669"/>
    <property type="project" value="TreeGrafter"/>
</dbReference>
<dbReference type="Gene3D" id="2.60.40.790">
    <property type="match status" value="1"/>
</dbReference>
<keyword evidence="2" id="KW-1003">Cell membrane</keyword>
<dbReference type="Pfam" id="PF00011">
    <property type="entry name" value="HSP20"/>
    <property type="match status" value="1"/>
</dbReference>
<dbReference type="PANTHER" id="PTHR43670">
    <property type="entry name" value="HEAT SHOCK PROTEIN 26"/>
    <property type="match status" value="1"/>
</dbReference>
<dbReference type="EMBL" id="JAPFFJ010000002">
    <property type="protein sequence ID" value="KAJ6434115.1"/>
    <property type="molecule type" value="Genomic_DNA"/>
</dbReference>
<gene>
    <name evidence="8" type="ORF">OIU84_017761</name>
</gene>
<dbReference type="GO" id="GO:0006952">
    <property type="term" value="P:defense response"/>
    <property type="evidence" value="ECO:0007669"/>
    <property type="project" value="UniProtKB-KW"/>
</dbReference>
<dbReference type="PANTHER" id="PTHR43670:SF118">
    <property type="entry name" value="HSP20_ALPHA CRYSTALLIN FAMILY PROTEIN"/>
    <property type="match status" value="1"/>
</dbReference>
<evidence type="ECO:0000259" key="7">
    <source>
        <dbReference type="PROSITE" id="PS01031"/>
    </source>
</evidence>
<dbReference type="SUPFAM" id="SSF49764">
    <property type="entry name" value="HSP20-like chaperones"/>
    <property type="match status" value="1"/>
</dbReference>
<sequence>METQIEETCKLYYDDFEPFCQWKREEHETLEIHLQEFKKQHLRILLEKPGGVVTITGERPLDGTRRSRFRKQIKIPKNCKAEEIRAMLGGGVLQIRLPKQTSAFPAKPGTTESNTTSSSMPSSYLLDIQSSCSRPEVNTKLALQVAGVLAVMVASGAYAYHHCGHAW</sequence>
<dbReference type="CDD" id="cd06464">
    <property type="entry name" value="ACD_sHsps-like"/>
    <property type="match status" value="1"/>
</dbReference>
<feature type="transmembrane region" description="Helical" evidence="6">
    <location>
        <begin position="141"/>
        <end position="160"/>
    </location>
</feature>
<keyword evidence="3" id="KW-0611">Plant defense</keyword>
<dbReference type="GO" id="GO:0005886">
    <property type="term" value="C:plasma membrane"/>
    <property type="evidence" value="ECO:0007669"/>
    <property type="project" value="UniProtKB-SubCell"/>
</dbReference>
<keyword evidence="6" id="KW-0472">Membrane</keyword>
<name>A0AAD6L3S7_9ROSI</name>
<dbReference type="PROSITE" id="PS01031">
    <property type="entry name" value="SHSP"/>
    <property type="match status" value="1"/>
</dbReference>
<dbReference type="InterPro" id="IPR008978">
    <property type="entry name" value="HSP20-like_chaperone"/>
</dbReference>
<accession>A0AAD6L3S7</accession>
<dbReference type="InterPro" id="IPR002068">
    <property type="entry name" value="A-crystallin/Hsp20_dom"/>
</dbReference>